<sequence length="120" mass="13065">MAAIKALNTESGTRVYDRVPATKVFPYVHLGTGSVLPNQADCYDGSDVSLTVHIWSRAVGWPEAKRIASAIRAGLHNTELPLVGHTLELLEIERADYLNDPDGLTSHVVLTFRALTQPAD</sequence>
<accession>A0ABY6CF74</accession>
<dbReference type="Gene3D" id="3.30.2000.30">
    <property type="match status" value="1"/>
</dbReference>
<dbReference type="InterPro" id="IPR053745">
    <property type="entry name" value="Viral_Tail_Comp_sf"/>
</dbReference>
<reference evidence="1 2" key="1">
    <citation type="submission" date="2022-09" db="EMBL/GenBank/DDBJ databases">
        <title>Interaction between co-microsymbionts with complementary sets of symbiotic genes in legume-rhizobium systems.</title>
        <authorList>
            <person name="Safronova V."/>
            <person name="Sazanova A."/>
            <person name="Afonin A."/>
            <person name="Chirak E."/>
        </authorList>
    </citation>
    <scope>NUCLEOTIDE SEQUENCE [LARGE SCALE GENOMIC DNA]</scope>
    <source>
        <strain evidence="1 2">A18/4-1</strain>
    </source>
</reference>
<organism evidence="1 2">
    <name type="scientific">Devosia neptuniae</name>
    <dbReference type="NCBI Taxonomy" id="191302"/>
    <lineage>
        <taxon>Bacteria</taxon>
        <taxon>Pseudomonadati</taxon>
        <taxon>Pseudomonadota</taxon>
        <taxon>Alphaproteobacteria</taxon>
        <taxon>Hyphomicrobiales</taxon>
        <taxon>Devosiaceae</taxon>
        <taxon>Devosia</taxon>
    </lineage>
</organism>
<dbReference type="RefSeq" id="WP_262170177.1">
    <property type="nucleotide sequence ID" value="NZ_CP104965.1"/>
</dbReference>
<dbReference type="EMBL" id="CP104965">
    <property type="protein sequence ID" value="UXN70895.1"/>
    <property type="molecule type" value="Genomic_DNA"/>
</dbReference>
<proteinExistence type="predicted"/>
<keyword evidence="2" id="KW-1185">Reference proteome</keyword>
<evidence type="ECO:0000313" key="2">
    <source>
        <dbReference type="Proteomes" id="UP001061862"/>
    </source>
</evidence>
<dbReference type="Proteomes" id="UP001061862">
    <property type="component" value="Chromosome"/>
</dbReference>
<protein>
    <submittedName>
        <fullName evidence="1">DUF3168 domain-containing protein</fullName>
    </submittedName>
</protein>
<gene>
    <name evidence="1" type="ORF">N8A98_06825</name>
</gene>
<dbReference type="Pfam" id="PF11367">
    <property type="entry name" value="Tail_completion_gp17"/>
    <property type="match status" value="1"/>
</dbReference>
<dbReference type="InterPro" id="IPR021508">
    <property type="entry name" value="Gp17-like"/>
</dbReference>
<name>A0ABY6CF74_9HYPH</name>
<evidence type="ECO:0000313" key="1">
    <source>
        <dbReference type="EMBL" id="UXN70895.1"/>
    </source>
</evidence>